<proteinExistence type="inferred from homology"/>
<dbReference type="Gene3D" id="3.40.50.2300">
    <property type="match status" value="2"/>
</dbReference>
<dbReference type="Pfam" id="PF13407">
    <property type="entry name" value="Peripla_BP_4"/>
    <property type="match status" value="1"/>
</dbReference>
<dbReference type="AlphaFoldDB" id="A0A8A7KDF6"/>
<dbReference type="Proteomes" id="UP000665020">
    <property type="component" value="Chromosome"/>
</dbReference>
<gene>
    <name evidence="4" type="ORF">GM661_06385</name>
</gene>
<protein>
    <submittedName>
        <fullName evidence="4">Substrate-binding domain-containing protein</fullName>
    </submittedName>
</protein>
<name>A0A8A7KDF6_9FIRM</name>
<accession>A0A8A7KDF6</accession>
<dbReference type="InterPro" id="IPR028082">
    <property type="entry name" value="Peripla_BP_I"/>
</dbReference>
<evidence type="ECO:0000313" key="4">
    <source>
        <dbReference type="EMBL" id="QTL97638.1"/>
    </source>
</evidence>
<dbReference type="KEGG" id="ifn:GM661_06385"/>
<dbReference type="PANTHER" id="PTHR30036:SF7">
    <property type="entry name" value="ABC TRANSPORTER PERIPLASMIC-BINDING PROTEIN YPHF"/>
    <property type="match status" value="1"/>
</dbReference>
<evidence type="ECO:0000313" key="5">
    <source>
        <dbReference type="Proteomes" id="UP000665020"/>
    </source>
</evidence>
<evidence type="ECO:0000256" key="2">
    <source>
        <dbReference type="ARBA" id="ARBA00007639"/>
    </source>
</evidence>
<dbReference type="PANTHER" id="PTHR30036">
    <property type="entry name" value="D-XYLOSE-BINDING PERIPLASMIC PROTEIN"/>
    <property type="match status" value="1"/>
</dbReference>
<dbReference type="EMBL" id="CP046640">
    <property type="protein sequence ID" value="QTL97638.1"/>
    <property type="molecule type" value="Genomic_DNA"/>
</dbReference>
<reference evidence="4" key="1">
    <citation type="submission" date="2019-12" db="EMBL/GenBank/DDBJ databases">
        <authorList>
            <person name="zhang j."/>
            <person name="sun C.M."/>
        </authorList>
    </citation>
    <scope>NUCLEOTIDE SEQUENCE</scope>
    <source>
        <strain evidence="4">NS-1</strain>
    </source>
</reference>
<keyword evidence="5" id="KW-1185">Reference proteome</keyword>
<dbReference type="GO" id="GO:0030313">
    <property type="term" value="C:cell envelope"/>
    <property type="evidence" value="ECO:0007669"/>
    <property type="project" value="UniProtKB-SubCell"/>
</dbReference>
<dbReference type="InterPro" id="IPR025997">
    <property type="entry name" value="SBP_2_dom"/>
</dbReference>
<sequence length="329" mass="36123">MLKGVIFLLKSKRFIIILGVILTTIFISTSILAAGFNQEDLLEPVDKTLKFVFIPKVVHPWYDVVRAGAEKAIEEFADQGIKIDLKWDAPPTAEITAHMKKIEANISARPDGMAIAVLDPATNTQVINDAVNAGLNVVTFDTDAPDSLRACYIGHDKNFEDGYVLGEFLAKKINYKGEVAILSGTLSAPNHVGRVNGFKAAIEQYPYIKIVTERPDNDSLQKAMELTENIIQAFPNIDGFFGCNATNPIGAARAVENAGLVGKVHIVGMDDLDETIQYVQKGVIDAVKIQRQWEIGYWTVKYLVAMNQNHTIPEEHPTGSKVITGSDLN</sequence>
<comment type="similarity">
    <text evidence="2">Belongs to the bacterial solute-binding protein 2 family.</text>
</comment>
<organism evidence="4 5">
    <name type="scientific">Iocasia fonsfrigidae</name>
    <dbReference type="NCBI Taxonomy" id="2682810"/>
    <lineage>
        <taxon>Bacteria</taxon>
        <taxon>Bacillati</taxon>
        <taxon>Bacillota</taxon>
        <taxon>Clostridia</taxon>
        <taxon>Halanaerobiales</taxon>
        <taxon>Halanaerobiaceae</taxon>
        <taxon>Iocasia</taxon>
    </lineage>
</organism>
<dbReference type="SUPFAM" id="SSF53822">
    <property type="entry name" value="Periplasmic binding protein-like I"/>
    <property type="match status" value="1"/>
</dbReference>
<dbReference type="InterPro" id="IPR050555">
    <property type="entry name" value="Bact_Solute-Bind_Prot2"/>
</dbReference>
<evidence type="ECO:0000259" key="3">
    <source>
        <dbReference type="Pfam" id="PF13407"/>
    </source>
</evidence>
<comment type="subcellular location">
    <subcellularLocation>
        <location evidence="1">Cell envelope</location>
    </subcellularLocation>
</comment>
<dbReference type="GO" id="GO:0030246">
    <property type="term" value="F:carbohydrate binding"/>
    <property type="evidence" value="ECO:0007669"/>
    <property type="project" value="TreeGrafter"/>
</dbReference>
<feature type="domain" description="Periplasmic binding protein" evidence="3">
    <location>
        <begin position="52"/>
        <end position="306"/>
    </location>
</feature>
<evidence type="ECO:0000256" key="1">
    <source>
        <dbReference type="ARBA" id="ARBA00004196"/>
    </source>
</evidence>